<dbReference type="Proteomes" id="UP000828390">
    <property type="component" value="Unassembled WGS sequence"/>
</dbReference>
<reference evidence="1" key="1">
    <citation type="journal article" date="2019" name="bioRxiv">
        <title>The Genome of the Zebra Mussel, Dreissena polymorpha: A Resource for Invasive Species Research.</title>
        <authorList>
            <person name="McCartney M.A."/>
            <person name="Auch B."/>
            <person name="Kono T."/>
            <person name="Mallez S."/>
            <person name="Zhang Y."/>
            <person name="Obille A."/>
            <person name="Becker A."/>
            <person name="Abrahante J.E."/>
            <person name="Garbe J."/>
            <person name="Badalamenti J.P."/>
            <person name="Herman A."/>
            <person name="Mangelson H."/>
            <person name="Liachko I."/>
            <person name="Sullivan S."/>
            <person name="Sone E.D."/>
            <person name="Koren S."/>
            <person name="Silverstein K.A.T."/>
            <person name="Beckman K.B."/>
            <person name="Gohl D.M."/>
        </authorList>
    </citation>
    <scope>NUCLEOTIDE SEQUENCE</scope>
    <source>
        <strain evidence="1">Duluth1</strain>
        <tissue evidence="1">Whole animal</tissue>
    </source>
</reference>
<dbReference type="EMBL" id="JAIWYP010000003">
    <property type="protein sequence ID" value="KAH3849022.1"/>
    <property type="molecule type" value="Genomic_DNA"/>
</dbReference>
<dbReference type="AlphaFoldDB" id="A0A9D4KZH2"/>
<accession>A0A9D4KZH2</accession>
<name>A0A9D4KZH2_DREPO</name>
<evidence type="ECO:0000313" key="2">
    <source>
        <dbReference type="Proteomes" id="UP000828390"/>
    </source>
</evidence>
<evidence type="ECO:0000313" key="1">
    <source>
        <dbReference type="EMBL" id="KAH3849022.1"/>
    </source>
</evidence>
<gene>
    <name evidence="1" type="ORF">DPMN_091407</name>
</gene>
<organism evidence="1 2">
    <name type="scientific">Dreissena polymorpha</name>
    <name type="common">Zebra mussel</name>
    <name type="synonym">Mytilus polymorpha</name>
    <dbReference type="NCBI Taxonomy" id="45954"/>
    <lineage>
        <taxon>Eukaryota</taxon>
        <taxon>Metazoa</taxon>
        <taxon>Spiralia</taxon>
        <taxon>Lophotrochozoa</taxon>
        <taxon>Mollusca</taxon>
        <taxon>Bivalvia</taxon>
        <taxon>Autobranchia</taxon>
        <taxon>Heteroconchia</taxon>
        <taxon>Euheterodonta</taxon>
        <taxon>Imparidentia</taxon>
        <taxon>Neoheterodontei</taxon>
        <taxon>Myida</taxon>
        <taxon>Dreissenoidea</taxon>
        <taxon>Dreissenidae</taxon>
        <taxon>Dreissena</taxon>
    </lineage>
</organism>
<sequence>MYPLHLDHNSPRSDITLVYQPYLSDLIAPRSDTTPLYTPHVRSQITLMYPPHVPHHIAPLGVTTLTHPALERFLARMNPHVSGQMGVEGHGLQHTAH</sequence>
<proteinExistence type="predicted"/>
<comment type="caution">
    <text evidence="1">The sequence shown here is derived from an EMBL/GenBank/DDBJ whole genome shotgun (WGS) entry which is preliminary data.</text>
</comment>
<reference evidence="1" key="2">
    <citation type="submission" date="2020-11" db="EMBL/GenBank/DDBJ databases">
        <authorList>
            <person name="McCartney M.A."/>
            <person name="Auch B."/>
            <person name="Kono T."/>
            <person name="Mallez S."/>
            <person name="Becker A."/>
            <person name="Gohl D.M."/>
            <person name="Silverstein K.A.T."/>
            <person name="Koren S."/>
            <person name="Bechman K.B."/>
            <person name="Herman A."/>
            <person name="Abrahante J.E."/>
            <person name="Garbe J."/>
        </authorList>
    </citation>
    <scope>NUCLEOTIDE SEQUENCE</scope>
    <source>
        <strain evidence="1">Duluth1</strain>
        <tissue evidence="1">Whole animal</tissue>
    </source>
</reference>
<keyword evidence="2" id="KW-1185">Reference proteome</keyword>
<protein>
    <submittedName>
        <fullName evidence="1">Uncharacterized protein</fullName>
    </submittedName>
</protein>